<name>A0A3N2D1S8_9MICO</name>
<keyword evidence="6 8" id="KW-0378">Hydrolase</keyword>
<dbReference type="Pfam" id="PF00883">
    <property type="entry name" value="Peptidase_M17"/>
    <property type="match status" value="1"/>
</dbReference>
<comment type="similarity">
    <text evidence="3 8">Belongs to the peptidase M17 family.</text>
</comment>
<comment type="cofactor">
    <cofactor evidence="8">
        <name>Mn(2+)</name>
        <dbReference type="ChEBI" id="CHEBI:29035"/>
    </cofactor>
    <text evidence="8">Binds 2 manganese ions per subunit.</text>
</comment>
<dbReference type="CDD" id="cd00433">
    <property type="entry name" value="Peptidase_M17"/>
    <property type="match status" value="1"/>
</dbReference>
<evidence type="ECO:0000256" key="3">
    <source>
        <dbReference type="ARBA" id="ARBA00009528"/>
    </source>
</evidence>
<evidence type="ECO:0000313" key="11">
    <source>
        <dbReference type="EMBL" id="ROR93719.1"/>
    </source>
</evidence>
<feature type="region of interest" description="Disordered" evidence="9">
    <location>
        <begin position="1"/>
        <end position="22"/>
    </location>
</feature>
<evidence type="ECO:0000256" key="9">
    <source>
        <dbReference type="SAM" id="MobiDB-lite"/>
    </source>
</evidence>
<feature type="domain" description="Cytosol aminopeptidase" evidence="10">
    <location>
        <begin position="349"/>
        <end position="356"/>
    </location>
</feature>
<evidence type="ECO:0000313" key="12">
    <source>
        <dbReference type="Proteomes" id="UP000275356"/>
    </source>
</evidence>
<feature type="compositionally biased region" description="Polar residues" evidence="9">
    <location>
        <begin position="12"/>
        <end position="22"/>
    </location>
</feature>
<keyword evidence="4 8" id="KW-0031">Aminopeptidase</keyword>
<feature type="binding site" evidence="8">
    <location>
        <position position="269"/>
    </location>
    <ligand>
        <name>Mn(2+)</name>
        <dbReference type="ChEBI" id="CHEBI:29035"/>
        <label>2</label>
    </ligand>
</feature>
<comment type="function">
    <text evidence="7 8">Presumably involved in the processing and regular turnover of intracellular proteins. Catalyzes the removal of unsubstituted N-terminal amino acids from various peptides.</text>
</comment>
<dbReference type="EMBL" id="RKHQ01000002">
    <property type="protein sequence ID" value="ROR93719.1"/>
    <property type="molecule type" value="Genomic_DNA"/>
</dbReference>
<evidence type="ECO:0000256" key="2">
    <source>
        <dbReference type="ARBA" id="ARBA00000967"/>
    </source>
</evidence>
<feature type="binding site" evidence="8">
    <location>
        <position position="353"/>
    </location>
    <ligand>
        <name>Mn(2+)</name>
        <dbReference type="ChEBI" id="CHEBI:29035"/>
        <label>2</label>
    </ligand>
</feature>
<dbReference type="Gene3D" id="3.40.220.10">
    <property type="entry name" value="Leucine Aminopeptidase, subunit E, domain 1"/>
    <property type="match status" value="1"/>
</dbReference>
<comment type="caution">
    <text evidence="11">The sequence shown here is derived from an EMBL/GenBank/DDBJ whole genome shotgun (WGS) entry which is preliminary data.</text>
</comment>
<evidence type="ECO:0000256" key="5">
    <source>
        <dbReference type="ARBA" id="ARBA00022670"/>
    </source>
</evidence>
<evidence type="ECO:0000259" key="10">
    <source>
        <dbReference type="PROSITE" id="PS00631"/>
    </source>
</evidence>
<comment type="subcellular location">
    <subcellularLocation>
        <location evidence="8">Cytoplasm</location>
    </subcellularLocation>
</comment>
<feature type="active site" evidence="8">
    <location>
        <position position="281"/>
    </location>
</feature>
<dbReference type="PRINTS" id="PR00481">
    <property type="entry name" value="LAMNOPPTDASE"/>
</dbReference>
<dbReference type="Proteomes" id="UP000275356">
    <property type="component" value="Unassembled WGS sequence"/>
</dbReference>
<feature type="binding site" evidence="8">
    <location>
        <position position="353"/>
    </location>
    <ligand>
        <name>Mn(2+)</name>
        <dbReference type="ChEBI" id="CHEBI:29035"/>
        <label>1</label>
    </ligand>
</feature>
<dbReference type="SUPFAM" id="SSF52949">
    <property type="entry name" value="Macro domain-like"/>
    <property type="match status" value="1"/>
</dbReference>
<evidence type="ECO:0000256" key="8">
    <source>
        <dbReference type="HAMAP-Rule" id="MF_00181"/>
    </source>
</evidence>
<dbReference type="PANTHER" id="PTHR11963:SF23">
    <property type="entry name" value="CYTOSOL AMINOPEPTIDASE"/>
    <property type="match status" value="1"/>
</dbReference>
<comment type="catalytic activity">
    <reaction evidence="1 8">
        <text>Release of an N-terminal amino acid, Xaa-|-Yaa-, in which Xaa is preferably Leu, but may be other amino acids including Pro although not Arg or Lys, and Yaa may be Pro. Amino acid amides and methyl esters are also readily hydrolyzed, but rates on arylamides are exceedingly low.</text>
        <dbReference type="EC" id="3.4.11.1"/>
    </reaction>
</comment>
<keyword evidence="12" id="KW-1185">Reference proteome</keyword>
<keyword evidence="5 8" id="KW-0645">Protease</keyword>
<feature type="active site" evidence="8">
    <location>
        <position position="355"/>
    </location>
</feature>
<keyword evidence="8" id="KW-0963">Cytoplasm</keyword>
<dbReference type="AlphaFoldDB" id="A0A3N2D1S8"/>
<evidence type="ECO:0000256" key="7">
    <source>
        <dbReference type="ARBA" id="ARBA00049972"/>
    </source>
</evidence>
<evidence type="ECO:0000256" key="4">
    <source>
        <dbReference type="ARBA" id="ARBA00022438"/>
    </source>
</evidence>
<gene>
    <name evidence="8" type="primary">pepA</name>
    <name evidence="11" type="ORF">EDD28_3141</name>
</gene>
<keyword evidence="8" id="KW-0464">Manganese</keyword>
<dbReference type="Pfam" id="PF02789">
    <property type="entry name" value="Peptidase_M17_N"/>
    <property type="match status" value="1"/>
</dbReference>
<feature type="binding site" evidence="8">
    <location>
        <position position="351"/>
    </location>
    <ligand>
        <name>Mn(2+)</name>
        <dbReference type="ChEBI" id="CHEBI:29035"/>
        <label>1</label>
    </ligand>
</feature>
<evidence type="ECO:0000256" key="6">
    <source>
        <dbReference type="ARBA" id="ARBA00022801"/>
    </source>
</evidence>
<dbReference type="GO" id="GO:0006508">
    <property type="term" value="P:proteolysis"/>
    <property type="evidence" value="ECO:0007669"/>
    <property type="project" value="UniProtKB-KW"/>
</dbReference>
<dbReference type="HAMAP" id="MF_00181">
    <property type="entry name" value="Cytosol_peptidase_M17"/>
    <property type="match status" value="1"/>
</dbReference>
<dbReference type="PANTHER" id="PTHR11963">
    <property type="entry name" value="LEUCINE AMINOPEPTIDASE-RELATED"/>
    <property type="match status" value="1"/>
</dbReference>
<dbReference type="GO" id="GO:0030145">
    <property type="term" value="F:manganese ion binding"/>
    <property type="evidence" value="ECO:0007669"/>
    <property type="project" value="UniProtKB-UniRule"/>
</dbReference>
<dbReference type="Gene3D" id="3.40.630.10">
    <property type="entry name" value="Zn peptidases"/>
    <property type="match status" value="1"/>
</dbReference>
<dbReference type="InterPro" id="IPR023042">
    <property type="entry name" value="Peptidase_M17_leu_NH2_pept"/>
</dbReference>
<feature type="binding site" evidence="8">
    <location>
        <position position="292"/>
    </location>
    <ligand>
        <name>Mn(2+)</name>
        <dbReference type="ChEBI" id="CHEBI:29035"/>
        <label>2</label>
    </ligand>
</feature>
<reference evidence="11 12" key="1">
    <citation type="submission" date="2018-11" db="EMBL/GenBank/DDBJ databases">
        <title>Sequencing the genomes of 1000 actinobacteria strains.</title>
        <authorList>
            <person name="Klenk H.-P."/>
        </authorList>
    </citation>
    <scope>NUCLEOTIDE SEQUENCE [LARGE SCALE GENOMIC DNA]</scope>
    <source>
        <strain evidence="11 12">DSM 13521</strain>
    </source>
</reference>
<dbReference type="NCBIfam" id="NF002073">
    <property type="entry name" value="PRK00913.1-2"/>
    <property type="match status" value="1"/>
</dbReference>
<proteinExistence type="inferred from homology"/>
<comment type="catalytic activity">
    <reaction evidence="2 8">
        <text>Release of an N-terminal amino acid, preferentially leucine, but not glutamic or aspartic acids.</text>
        <dbReference type="EC" id="3.4.11.10"/>
    </reaction>
</comment>
<dbReference type="OrthoDB" id="9809354at2"/>
<accession>A0A3N2D1S8</accession>
<protein>
    <recommendedName>
        <fullName evidence="8">Probable cytosol aminopeptidase</fullName>
        <ecNumber evidence="8">3.4.11.1</ecNumber>
    </recommendedName>
    <alternativeName>
        <fullName evidence="8">Leucine aminopeptidase</fullName>
        <shortName evidence="8">LAP</shortName>
        <ecNumber evidence="8">3.4.11.10</ecNumber>
    </alternativeName>
    <alternativeName>
        <fullName evidence="8">Leucyl aminopeptidase</fullName>
    </alternativeName>
</protein>
<dbReference type="GO" id="GO:0070006">
    <property type="term" value="F:metalloaminopeptidase activity"/>
    <property type="evidence" value="ECO:0007669"/>
    <property type="project" value="InterPro"/>
</dbReference>
<dbReference type="PROSITE" id="PS00631">
    <property type="entry name" value="CYTOSOL_AP"/>
    <property type="match status" value="1"/>
</dbReference>
<dbReference type="RefSeq" id="WP_123740632.1">
    <property type="nucleotide sequence ID" value="NZ_CALFQU010000026.1"/>
</dbReference>
<feature type="binding site" evidence="8">
    <location>
        <position position="274"/>
    </location>
    <ligand>
        <name>Mn(2+)</name>
        <dbReference type="ChEBI" id="CHEBI:29035"/>
        <label>1</label>
    </ligand>
</feature>
<dbReference type="InterPro" id="IPR000819">
    <property type="entry name" value="Peptidase_M17_C"/>
</dbReference>
<dbReference type="EC" id="3.4.11.10" evidence="8"/>
<dbReference type="InterPro" id="IPR011356">
    <property type="entry name" value="Leucine_aapep/pepB"/>
</dbReference>
<dbReference type="InterPro" id="IPR043472">
    <property type="entry name" value="Macro_dom-like"/>
</dbReference>
<organism evidence="11 12">
    <name type="scientific">Salana multivorans</name>
    <dbReference type="NCBI Taxonomy" id="120377"/>
    <lineage>
        <taxon>Bacteria</taxon>
        <taxon>Bacillati</taxon>
        <taxon>Actinomycetota</taxon>
        <taxon>Actinomycetes</taxon>
        <taxon>Micrococcales</taxon>
        <taxon>Beutenbergiaceae</taxon>
        <taxon>Salana</taxon>
    </lineage>
</organism>
<keyword evidence="8" id="KW-0479">Metal-binding</keyword>
<dbReference type="EC" id="3.4.11.1" evidence="8"/>
<evidence type="ECO:0000256" key="1">
    <source>
        <dbReference type="ARBA" id="ARBA00000135"/>
    </source>
</evidence>
<dbReference type="InterPro" id="IPR008283">
    <property type="entry name" value="Peptidase_M17_N"/>
</dbReference>
<sequence length="501" mass="50993">MPTPRRSAPAQPATQVRLTTRTPETADAQVLVVLLQRDGGSPRVLAPGASTLAEELADAVAALGLEGAADEVTPIPAPAIVTADVVVLAGLGDAVLDDGPAGAEAVRRAVGAALRGAPARERVAVLAPTDSPAVVGAVAEGALLGAYRFRRYRDAEVAGTVEVLTPKARTKAVKEAVERAEILARGVNEIRDLVNTGPGDLAPADLAQRAKEELRGTKVKVEVLDLAGLRAGGYGGIVGVGQGSANEPRLVTLTWSPARAKAHVALVGKGITFDSGGLSLKPPTGMVTMKSDMAGAATVLETVRVVAELGIPVKVTGFLALAENMPSGSAQRPGDVLTMRGGKTVEVLNTDAEGRLVMADALVDAAALEPDAVVDIATLTGAQLVALGPRVTGVMGTPAVRDAVVTASDAVGEQAWPMPLPADLRSGLDSPIADLANIGDRFGGMLTAGLFLQEFVGDVPWAHLDIAGPSFNEGKPWGYTPKGGTGAALRTLVALVESYAG</sequence>
<dbReference type="GO" id="GO:0005737">
    <property type="term" value="C:cytoplasm"/>
    <property type="evidence" value="ECO:0007669"/>
    <property type="project" value="UniProtKB-SubCell"/>
</dbReference>
<dbReference type="SUPFAM" id="SSF53187">
    <property type="entry name" value="Zn-dependent exopeptidases"/>
    <property type="match status" value="1"/>
</dbReference>
<feature type="binding site" evidence="8">
    <location>
        <position position="274"/>
    </location>
    <ligand>
        <name>Mn(2+)</name>
        <dbReference type="ChEBI" id="CHEBI:29035"/>
        <label>2</label>
    </ligand>
</feature>